<sequence length="57" mass="6284">METVITGGANKVGEKGLEYLGIDGVIKESLKHNDIFAIQFETGATSTLYRNPNEYFC</sequence>
<organism evidence="1 2">
    <name type="scientific">Chitinophaga skermanii</name>
    <dbReference type="NCBI Taxonomy" id="331697"/>
    <lineage>
        <taxon>Bacteria</taxon>
        <taxon>Pseudomonadati</taxon>
        <taxon>Bacteroidota</taxon>
        <taxon>Chitinophagia</taxon>
        <taxon>Chitinophagales</taxon>
        <taxon>Chitinophagaceae</taxon>
        <taxon>Chitinophaga</taxon>
    </lineage>
</organism>
<evidence type="ECO:0000313" key="1">
    <source>
        <dbReference type="EMBL" id="RAJ06717.1"/>
    </source>
</evidence>
<reference evidence="1 2" key="1">
    <citation type="submission" date="2018-06" db="EMBL/GenBank/DDBJ databases">
        <title>Genomic Encyclopedia of Archaeal and Bacterial Type Strains, Phase II (KMG-II): from individual species to whole genera.</title>
        <authorList>
            <person name="Goeker M."/>
        </authorList>
    </citation>
    <scope>NUCLEOTIDE SEQUENCE [LARGE SCALE GENOMIC DNA]</scope>
    <source>
        <strain evidence="1 2">DSM 23857</strain>
    </source>
</reference>
<dbReference type="RefSeq" id="WP_158538586.1">
    <property type="nucleotide sequence ID" value="NZ_QLLL01000003.1"/>
</dbReference>
<dbReference type="EMBL" id="QLLL01000003">
    <property type="protein sequence ID" value="RAJ06717.1"/>
    <property type="molecule type" value="Genomic_DNA"/>
</dbReference>
<comment type="caution">
    <text evidence="1">The sequence shown here is derived from an EMBL/GenBank/DDBJ whole genome shotgun (WGS) entry which is preliminary data.</text>
</comment>
<evidence type="ECO:0000313" key="2">
    <source>
        <dbReference type="Proteomes" id="UP000249547"/>
    </source>
</evidence>
<dbReference type="AlphaFoldDB" id="A0A327QYH3"/>
<protein>
    <submittedName>
        <fullName evidence="1">Uncharacterized protein</fullName>
    </submittedName>
</protein>
<name>A0A327QYH3_9BACT</name>
<proteinExistence type="predicted"/>
<gene>
    <name evidence="1" type="ORF">LX64_01844</name>
</gene>
<dbReference type="Proteomes" id="UP000249547">
    <property type="component" value="Unassembled WGS sequence"/>
</dbReference>
<keyword evidence="2" id="KW-1185">Reference proteome</keyword>
<accession>A0A327QYH3</accession>